<accession>A0A8S1DXZ9</accession>
<sequence length="182" mass="19152">MSPRHHCDVIQNITMMSTNGHWWCPPCPWPPVVAALPVAAGGGRLAHGHWWWPPCPWPPVMAAMPVAAGCGRLARGRRWRGRPPVAVSGGRHGGRPPVPVSGGFARGWPPVVAASGTAPSTAGDGNYARGRLAATLLVAVSGGRFASRRWWPPCTVVAGGVRPCLWSPVVATLPVTPIVARL</sequence>
<evidence type="ECO:0000313" key="1">
    <source>
        <dbReference type="EMBL" id="CAB3385568.1"/>
    </source>
</evidence>
<organism evidence="1 2">
    <name type="scientific">Cloeon dipterum</name>
    <dbReference type="NCBI Taxonomy" id="197152"/>
    <lineage>
        <taxon>Eukaryota</taxon>
        <taxon>Metazoa</taxon>
        <taxon>Ecdysozoa</taxon>
        <taxon>Arthropoda</taxon>
        <taxon>Hexapoda</taxon>
        <taxon>Insecta</taxon>
        <taxon>Pterygota</taxon>
        <taxon>Palaeoptera</taxon>
        <taxon>Ephemeroptera</taxon>
        <taxon>Pisciforma</taxon>
        <taxon>Baetidae</taxon>
        <taxon>Cloeon</taxon>
    </lineage>
</organism>
<reference evidence="1 2" key="1">
    <citation type="submission" date="2020-04" db="EMBL/GenBank/DDBJ databases">
        <authorList>
            <person name="Alioto T."/>
            <person name="Alioto T."/>
            <person name="Gomez Garrido J."/>
        </authorList>
    </citation>
    <scope>NUCLEOTIDE SEQUENCE [LARGE SCALE GENOMIC DNA]</scope>
</reference>
<dbReference type="EMBL" id="CADEPI010000419">
    <property type="protein sequence ID" value="CAB3385568.1"/>
    <property type="molecule type" value="Genomic_DNA"/>
</dbReference>
<name>A0A8S1DXZ9_9INSE</name>
<comment type="caution">
    <text evidence="1">The sequence shown here is derived from an EMBL/GenBank/DDBJ whole genome shotgun (WGS) entry which is preliminary data.</text>
</comment>
<dbReference type="AlphaFoldDB" id="A0A8S1DXZ9"/>
<evidence type="ECO:0000313" key="2">
    <source>
        <dbReference type="Proteomes" id="UP000494165"/>
    </source>
</evidence>
<keyword evidence="2" id="KW-1185">Reference proteome</keyword>
<proteinExistence type="predicted"/>
<protein>
    <submittedName>
        <fullName evidence="1">Uncharacterized protein</fullName>
    </submittedName>
</protein>
<gene>
    <name evidence="1" type="ORF">CLODIP_2_CD12225</name>
</gene>
<dbReference type="Proteomes" id="UP000494165">
    <property type="component" value="Unassembled WGS sequence"/>
</dbReference>